<dbReference type="Pfam" id="PF01408">
    <property type="entry name" value="GFO_IDH_MocA"/>
    <property type="match status" value="1"/>
</dbReference>
<dbReference type="InterPro" id="IPR036291">
    <property type="entry name" value="NAD(P)-bd_dom_sf"/>
</dbReference>
<keyword evidence="6" id="KW-1185">Reference proteome</keyword>
<dbReference type="InterPro" id="IPR012340">
    <property type="entry name" value="NA-bd_OB-fold"/>
</dbReference>
<dbReference type="PANTHER" id="PTHR12150:SF13">
    <property type="entry name" value="METHYLTRANSFERASE C9ORF114-RELATED"/>
    <property type="match status" value="1"/>
</dbReference>
<name>A0AAI8W2G0_9PEZI</name>
<reference evidence="5" key="1">
    <citation type="submission" date="2023-11" db="EMBL/GenBank/DDBJ databases">
        <authorList>
            <person name="Alioto T."/>
            <person name="Alioto T."/>
            <person name="Gomez Garrido J."/>
        </authorList>
    </citation>
    <scope>NUCLEOTIDE SEQUENCE</scope>
</reference>
<evidence type="ECO:0000256" key="1">
    <source>
        <dbReference type="ARBA" id="ARBA00009841"/>
    </source>
</evidence>
<comment type="similarity">
    <text evidence="1">Belongs to the class IV-like SAM-binding methyltransferase superfamily.</text>
</comment>
<dbReference type="Gene3D" id="3.40.50.720">
    <property type="entry name" value="NAD(P)-binding Rossmann-like Domain"/>
    <property type="match status" value="1"/>
</dbReference>
<dbReference type="InterPro" id="IPR029028">
    <property type="entry name" value="Alpha/beta_knot_MTases"/>
</dbReference>
<dbReference type="SUPFAM" id="SSF51735">
    <property type="entry name" value="NAD(P)-binding Rossmann-fold domains"/>
    <property type="match status" value="1"/>
</dbReference>
<evidence type="ECO:0000313" key="6">
    <source>
        <dbReference type="Proteomes" id="UP001296104"/>
    </source>
</evidence>
<dbReference type="InterPro" id="IPR055080">
    <property type="entry name" value="Gal80p-like_C"/>
</dbReference>
<accession>A0AAI8W2G0</accession>
<dbReference type="Gene3D" id="3.30.360.10">
    <property type="entry name" value="Dihydrodipicolinate Reductase, domain 2"/>
    <property type="match status" value="1"/>
</dbReference>
<feature type="region of interest" description="Disordered" evidence="2">
    <location>
        <begin position="293"/>
        <end position="338"/>
    </location>
</feature>
<feature type="domain" description="Gal80p-like C-terminal" evidence="4">
    <location>
        <begin position="141"/>
        <end position="293"/>
    </location>
</feature>
<dbReference type="SUPFAM" id="SSF75217">
    <property type="entry name" value="alpha/beta knot"/>
    <property type="match status" value="1"/>
</dbReference>
<dbReference type="Pfam" id="PF02598">
    <property type="entry name" value="Methyltrn_RNA_3"/>
    <property type="match status" value="1"/>
</dbReference>
<dbReference type="Gene3D" id="3.40.1280.10">
    <property type="match status" value="2"/>
</dbReference>
<dbReference type="InterPro" id="IPR000683">
    <property type="entry name" value="Gfo/Idh/MocA-like_OxRdtase_N"/>
</dbReference>
<dbReference type="CDD" id="cd18086">
    <property type="entry name" value="HsC9orf114-like"/>
    <property type="match status" value="1"/>
</dbReference>
<dbReference type="InterPro" id="IPR003750">
    <property type="entry name" value="Put_MeTrfase-C9orf114-like"/>
</dbReference>
<dbReference type="PANTHER" id="PTHR12150">
    <property type="entry name" value="CLASS IV SAM-BINDING METHYLTRANSFERASE-RELATED"/>
    <property type="match status" value="1"/>
</dbReference>
<dbReference type="GO" id="GO:0000166">
    <property type="term" value="F:nucleotide binding"/>
    <property type="evidence" value="ECO:0007669"/>
    <property type="project" value="InterPro"/>
</dbReference>
<organism evidence="5 6">
    <name type="scientific">Lecanosticta acicola</name>
    <dbReference type="NCBI Taxonomy" id="111012"/>
    <lineage>
        <taxon>Eukaryota</taxon>
        <taxon>Fungi</taxon>
        <taxon>Dikarya</taxon>
        <taxon>Ascomycota</taxon>
        <taxon>Pezizomycotina</taxon>
        <taxon>Dothideomycetes</taxon>
        <taxon>Dothideomycetidae</taxon>
        <taxon>Mycosphaerellales</taxon>
        <taxon>Mycosphaerellaceae</taxon>
        <taxon>Lecanosticta</taxon>
    </lineage>
</organism>
<proteinExistence type="inferred from homology"/>
<gene>
    <name evidence="5" type="ORF">LECACI_7A000712</name>
</gene>
<feature type="compositionally biased region" description="Basic and acidic residues" evidence="2">
    <location>
        <begin position="310"/>
        <end position="326"/>
    </location>
</feature>
<sequence>MAPIRLALIGLSQSAKTSWASEGHLPYLLSERGRERYQIKALLNSSVEAAHRAIECYNLSPEVKAYGSPHELAADPDIDLVVCTTRVDVHYDTIKPSIEAGKAAFVEWPLAENAIRAKELADLARKSGSQTIVGLQARVAPAILKLKDIIQSGKFGKVLSSNVHAHASYLNRDSMSEGLSYFLDKKVGGNPITIAFGHMIDYVHSVLGEFQASNHHTQIQRPQQRIYNKDTGAARPFTSDVPDLLSLHGTLKSSPYTIDGASLLVHYRSGPSFPGTKPLLWTINCEKGELRISSDRTPSLQAEGSAHPIPIEKRKTEASSNDRDGAPDTTKPSAVFKPTGGRDFTLSIALPGSIIANALTHDQKTSLAGQIARACAVFCVDEVVIFDDGQAQTREPERDGYTAFADPNFFLYHVLTYLETPPNLRKALFPMHPDLRTAGALPSLDMPHHIRSDEWCPFREGITTGPGKTGSSAIVDCGLRQKVVIPVEIEANTRVTLSLPTDLPNSHASTIHGEAVSPETPREQAGYYWGYNVRQASSLGTVFTECPFDGGYDVSIGTSERGKPVNAITNSQDPSYVELNWKHFLVVFGGVSGLEAALAADEELQAAGVSKAEELFDRWINLVPGQGSRTIRTEEAVWVGLTGLRPLIESRSAN</sequence>
<dbReference type="AlphaFoldDB" id="A0AAI8W2G0"/>
<dbReference type="SUPFAM" id="SSF50249">
    <property type="entry name" value="Nucleic acid-binding proteins"/>
    <property type="match status" value="1"/>
</dbReference>
<evidence type="ECO:0000256" key="2">
    <source>
        <dbReference type="SAM" id="MobiDB-lite"/>
    </source>
</evidence>
<evidence type="ECO:0000259" key="3">
    <source>
        <dbReference type="Pfam" id="PF01408"/>
    </source>
</evidence>
<dbReference type="Proteomes" id="UP001296104">
    <property type="component" value="Unassembled WGS sequence"/>
</dbReference>
<feature type="domain" description="Gfo/Idh/MocA-like oxidoreductase N-terminal" evidence="3">
    <location>
        <begin position="21"/>
        <end position="134"/>
    </location>
</feature>
<dbReference type="InterPro" id="IPR029026">
    <property type="entry name" value="tRNA_m1G_MTases_N"/>
</dbReference>
<evidence type="ECO:0000313" key="5">
    <source>
        <dbReference type="EMBL" id="CAK3791526.1"/>
    </source>
</evidence>
<dbReference type="EMBL" id="CAVMBE010000002">
    <property type="protein sequence ID" value="CAK3791526.1"/>
    <property type="molecule type" value="Genomic_DNA"/>
</dbReference>
<dbReference type="Pfam" id="PF22685">
    <property type="entry name" value="Gal80p_C-like"/>
    <property type="match status" value="1"/>
</dbReference>
<comment type="caution">
    <text evidence="5">The sequence shown here is derived from an EMBL/GenBank/DDBJ whole genome shotgun (WGS) entry which is preliminary data.</text>
</comment>
<evidence type="ECO:0000259" key="4">
    <source>
        <dbReference type="Pfam" id="PF22685"/>
    </source>
</evidence>
<protein>
    <submittedName>
        <fullName evidence="5">Related to transcription co-repressor GAL80</fullName>
    </submittedName>
</protein>
<dbReference type="SUPFAM" id="SSF55347">
    <property type="entry name" value="Glyceraldehyde-3-phosphate dehydrogenase-like, C-terminal domain"/>
    <property type="match status" value="1"/>
</dbReference>